<evidence type="ECO:0000313" key="4">
    <source>
        <dbReference type="EMBL" id="MCZ3845379.1"/>
    </source>
</evidence>
<feature type="DNA-binding region" description="H-T-H motif" evidence="2">
    <location>
        <begin position="31"/>
        <end position="50"/>
    </location>
</feature>
<dbReference type="GeneID" id="97459960"/>
<name>A0AAP3GXP0_9LACO</name>
<evidence type="ECO:0000313" key="5">
    <source>
        <dbReference type="Proteomes" id="UP001213015"/>
    </source>
</evidence>
<proteinExistence type="predicted"/>
<dbReference type="InterPro" id="IPR050624">
    <property type="entry name" value="HTH-type_Tx_Regulator"/>
</dbReference>
<dbReference type="RefSeq" id="WP_006587493.1">
    <property type="nucleotide sequence ID" value="NZ_CABMGH010000007.1"/>
</dbReference>
<dbReference type="AlphaFoldDB" id="A0AAP3GXP0"/>
<dbReference type="PRINTS" id="PR00455">
    <property type="entry name" value="HTHTETR"/>
</dbReference>
<dbReference type="GO" id="GO:0003677">
    <property type="term" value="F:DNA binding"/>
    <property type="evidence" value="ECO:0007669"/>
    <property type="project" value="UniProtKB-UniRule"/>
</dbReference>
<evidence type="ECO:0000256" key="1">
    <source>
        <dbReference type="ARBA" id="ARBA00023125"/>
    </source>
</evidence>
<dbReference type="EMBL" id="JAKHLF010000016">
    <property type="protein sequence ID" value="MCZ3845379.1"/>
    <property type="molecule type" value="Genomic_DNA"/>
</dbReference>
<accession>A0AAP3GXP0</accession>
<dbReference type="PROSITE" id="PS50977">
    <property type="entry name" value="HTH_TETR_2"/>
    <property type="match status" value="1"/>
</dbReference>
<dbReference type="PANTHER" id="PTHR43479:SF21">
    <property type="entry name" value="TRANSCRIPTIONAL REGULATOR, TETR FAMILY"/>
    <property type="match status" value="1"/>
</dbReference>
<protein>
    <submittedName>
        <fullName evidence="4">TetR/AcrR family transcriptional regulator</fullName>
    </submittedName>
</protein>
<dbReference type="Proteomes" id="UP001213015">
    <property type="component" value="Unassembled WGS sequence"/>
</dbReference>
<gene>
    <name evidence="4" type="ORF">L2422_07740</name>
</gene>
<dbReference type="Gene3D" id="1.10.357.10">
    <property type="entry name" value="Tetracycline Repressor, domain 2"/>
    <property type="match status" value="1"/>
</dbReference>
<comment type="caution">
    <text evidence="4">The sequence shown here is derived from an EMBL/GenBank/DDBJ whole genome shotgun (WGS) entry which is preliminary data.</text>
</comment>
<reference evidence="4" key="1">
    <citation type="submission" date="2022-01" db="EMBL/GenBank/DDBJ databases">
        <title>VMRC isolate genome collection.</title>
        <authorList>
            <person name="France M."/>
            <person name="Rutt L."/>
            <person name="Humphrys M."/>
            <person name="Ravel J."/>
        </authorList>
    </citation>
    <scope>NUCLEOTIDE SEQUENCE</scope>
    <source>
        <strain evidence="4">C0127B5</strain>
    </source>
</reference>
<evidence type="ECO:0000256" key="2">
    <source>
        <dbReference type="PROSITE-ProRule" id="PRU00335"/>
    </source>
</evidence>
<dbReference type="InterPro" id="IPR009057">
    <property type="entry name" value="Homeodomain-like_sf"/>
</dbReference>
<organism evidence="4 5">
    <name type="scientific">Lactobacillus mulieris</name>
    <dbReference type="NCBI Taxonomy" id="2508708"/>
    <lineage>
        <taxon>Bacteria</taxon>
        <taxon>Bacillati</taxon>
        <taxon>Bacillota</taxon>
        <taxon>Bacilli</taxon>
        <taxon>Lactobacillales</taxon>
        <taxon>Lactobacillaceae</taxon>
        <taxon>Lactobacillus</taxon>
    </lineage>
</organism>
<dbReference type="InterPro" id="IPR001647">
    <property type="entry name" value="HTH_TetR"/>
</dbReference>
<feature type="domain" description="HTH tetR-type" evidence="3">
    <location>
        <begin position="8"/>
        <end position="68"/>
    </location>
</feature>
<dbReference type="PANTHER" id="PTHR43479">
    <property type="entry name" value="ACREF/ENVCD OPERON REPRESSOR-RELATED"/>
    <property type="match status" value="1"/>
</dbReference>
<dbReference type="Pfam" id="PF00440">
    <property type="entry name" value="TetR_N"/>
    <property type="match status" value="1"/>
</dbReference>
<evidence type="ECO:0000259" key="3">
    <source>
        <dbReference type="PROSITE" id="PS50977"/>
    </source>
</evidence>
<sequence length="192" mass="22576">MQREEKKELNRKKIITAAKTLFLTKGIYATNVRDISKKSGISYVTMYKYFSDKNELVNLVCQELIDEAMANAYSKLNNDTLTFFEKLQQINFEAEFKQKYGPKVWVDFCSYTNNNPELTSYIEKKVNDSWLMIIRVGRKDKFIQASASDEQICNFLSLVLKLDHKEFKENIDAYWELFWYGLAGKEGHIKNK</sequence>
<dbReference type="SUPFAM" id="SSF46689">
    <property type="entry name" value="Homeodomain-like"/>
    <property type="match status" value="1"/>
</dbReference>
<keyword evidence="1 2" id="KW-0238">DNA-binding</keyword>